<proteinExistence type="predicted"/>
<dbReference type="EMBL" id="SIDB01000002">
    <property type="protein sequence ID" value="KAI3435870.1"/>
    <property type="molecule type" value="Genomic_DNA"/>
</dbReference>
<accession>A0A9D4Z067</accession>
<gene>
    <name evidence="1" type="ORF">D9Q98_001928</name>
</gene>
<name>A0A9D4Z067_CHLVU</name>
<reference evidence="1" key="1">
    <citation type="journal article" date="2019" name="Plant J.">
        <title>Chlorella vulgaris genome assembly and annotation reveals the molecular basis for metabolic acclimation to high light conditions.</title>
        <authorList>
            <person name="Cecchin M."/>
            <person name="Marcolungo L."/>
            <person name="Rossato M."/>
            <person name="Girolomoni L."/>
            <person name="Cosentino E."/>
            <person name="Cuine S."/>
            <person name="Li-Beisson Y."/>
            <person name="Delledonne M."/>
            <person name="Ballottari M."/>
        </authorList>
    </citation>
    <scope>NUCLEOTIDE SEQUENCE</scope>
    <source>
        <strain evidence="1">211/11P</strain>
    </source>
</reference>
<comment type="caution">
    <text evidence="1">The sequence shown here is derived from an EMBL/GenBank/DDBJ whole genome shotgun (WGS) entry which is preliminary data.</text>
</comment>
<reference evidence="1" key="2">
    <citation type="submission" date="2020-11" db="EMBL/GenBank/DDBJ databases">
        <authorList>
            <person name="Cecchin M."/>
            <person name="Marcolungo L."/>
            <person name="Rossato M."/>
            <person name="Girolomoni L."/>
            <person name="Cosentino E."/>
            <person name="Cuine S."/>
            <person name="Li-Beisson Y."/>
            <person name="Delledonne M."/>
            <person name="Ballottari M."/>
        </authorList>
    </citation>
    <scope>NUCLEOTIDE SEQUENCE</scope>
    <source>
        <strain evidence="1">211/11P</strain>
        <tissue evidence="1">Whole cell</tissue>
    </source>
</reference>
<organism evidence="1 2">
    <name type="scientific">Chlorella vulgaris</name>
    <name type="common">Green alga</name>
    <dbReference type="NCBI Taxonomy" id="3077"/>
    <lineage>
        <taxon>Eukaryota</taxon>
        <taxon>Viridiplantae</taxon>
        <taxon>Chlorophyta</taxon>
        <taxon>core chlorophytes</taxon>
        <taxon>Trebouxiophyceae</taxon>
        <taxon>Chlorellales</taxon>
        <taxon>Chlorellaceae</taxon>
        <taxon>Chlorella clade</taxon>
        <taxon>Chlorella</taxon>
    </lineage>
</organism>
<keyword evidence="2" id="KW-1185">Reference proteome</keyword>
<evidence type="ECO:0000313" key="2">
    <source>
        <dbReference type="Proteomes" id="UP001055712"/>
    </source>
</evidence>
<protein>
    <submittedName>
        <fullName evidence="1">Uncharacterized protein</fullName>
    </submittedName>
</protein>
<dbReference type="Proteomes" id="UP001055712">
    <property type="component" value="Unassembled WGS sequence"/>
</dbReference>
<sequence>MSTIASRLLARFSGTRNLAKSMPEYLESFVAENVQTPRTLLRMMAKAQRGQRKELHKREVARLRREAKLAANLQAAL</sequence>
<evidence type="ECO:0000313" key="1">
    <source>
        <dbReference type="EMBL" id="KAI3435870.1"/>
    </source>
</evidence>
<dbReference type="AlphaFoldDB" id="A0A9D4Z067"/>